<proteinExistence type="predicted"/>
<comment type="caution">
    <text evidence="1">The sequence shown here is derived from an EMBL/GenBank/DDBJ whole genome shotgun (WGS) entry which is preliminary data.</text>
</comment>
<dbReference type="EMBL" id="CARXXK010000002">
    <property type="protein sequence ID" value="CAI6355380.1"/>
    <property type="molecule type" value="Genomic_DNA"/>
</dbReference>
<evidence type="ECO:0000313" key="2">
    <source>
        <dbReference type="Proteomes" id="UP001160148"/>
    </source>
</evidence>
<accession>A0AAV0WH61</accession>
<organism evidence="1 2">
    <name type="scientific">Macrosiphum euphorbiae</name>
    <name type="common">potato aphid</name>
    <dbReference type="NCBI Taxonomy" id="13131"/>
    <lineage>
        <taxon>Eukaryota</taxon>
        <taxon>Metazoa</taxon>
        <taxon>Ecdysozoa</taxon>
        <taxon>Arthropoda</taxon>
        <taxon>Hexapoda</taxon>
        <taxon>Insecta</taxon>
        <taxon>Pterygota</taxon>
        <taxon>Neoptera</taxon>
        <taxon>Paraneoptera</taxon>
        <taxon>Hemiptera</taxon>
        <taxon>Sternorrhyncha</taxon>
        <taxon>Aphidomorpha</taxon>
        <taxon>Aphidoidea</taxon>
        <taxon>Aphididae</taxon>
        <taxon>Macrosiphini</taxon>
        <taxon>Macrosiphum</taxon>
    </lineage>
</organism>
<reference evidence="1 2" key="1">
    <citation type="submission" date="2023-01" db="EMBL/GenBank/DDBJ databases">
        <authorList>
            <person name="Whitehead M."/>
        </authorList>
    </citation>
    <scope>NUCLEOTIDE SEQUENCE [LARGE SCALE GENOMIC DNA]</scope>
</reference>
<dbReference type="PANTHER" id="PTHR47331">
    <property type="entry name" value="PHD-TYPE DOMAIN-CONTAINING PROTEIN"/>
    <property type="match status" value="1"/>
</dbReference>
<gene>
    <name evidence="1" type="ORF">MEUPH1_LOCUS11244</name>
</gene>
<evidence type="ECO:0000313" key="1">
    <source>
        <dbReference type="EMBL" id="CAI6355380.1"/>
    </source>
</evidence>
<dbReference type="AlphaFoldDB" id="A0AAV0WH61"/>
<protein>
    <submittedName>
        <fullName evidence="1">Uncharacterized protein</fullName>
    </submittedName>
</protein>
<dbReference type="Proteomes" id="UP001160148">
    <property type="component" value="Unassembled WGS sequence"/>
</dbReference>
<name>A0AAV0WH61_9HEMI</name>
<sequence length="96" mass="11487">MAQHRFFGLEKRLSKNASLKNYYSEFMNEYLTLGQMEAVEYHELEMKQHVYYLPHHAVIKENSSTTKLRVVFDASARKKIRKITKLHFTCWTDCAR</sequence>
<dbReference type="PANTHER" id="PTHR47331:SF1">
    <property type="entry name" value="GAG-LIKE PROTEIN"/>
    <property type="match status" value="1"/>
</dbReference>
<keyword evidence="2" id="KW-1185">Reference proteome</keyword>